<comment type="subcellular location">
    <subcellularLocation>
        <location evidence="12">Cytoplasm</location>
    </subcellularLocation>
    <text evidence="12">About half TF is bound to the ribosome near the polypeptide exit tunnel while the other half is free in the cytoplasm.</text>
</comment>
<dbReference type="InterPro" id="IPR036611">
    <property type="entry name" value="Trigger_fac_ribosome-bd_sf"/>
</dbReference>
<dbReference type="GO" id="GO:0015031">
    <property type="term" value="P:protein transport"/>
    <property type="evidence" value="ECO:0007669"/>
    <property type="project" value="UniProtKB-UniRule"/>
</dbReference>
<evidence type="ECO:0000313" key="19">
    <source>
        <dbReference type="Proteomes" id="UP000028542"/>
    </source>
</evidence>
<dbReference type="GO" id="GO:0003755">
    <property type="term" value="F:peptidyl-prolyl cis-trans isomerase activity"/>
    <property type="evidence" value="ECO:0007669"/>
    <property type="project" value="UniProtKB-UniRule"/>
</dbReference>
<dbReference type="Pfam" id="PF00254">
    <property type="entry name" value="FKBP_C"/>
    <property type="match status" value="1"/>
</dbReference>
<dbReference type="InterPro" id="IPR001179">
    <property type="entry name" value="PPIase_FKBP_dom"/>
</dbReference>
<evidence type="ECO:0000256" key="13">
    <source>
        <dbReference type="PROSITE-ProRule" id="PRU00277"/>
    </source>
</evidence>
<dbReference type="InterPro" id="IPR046357">
    <property type="entry name" value="PPIase_dom_sf"/>
</dbReference>
<keyword evidence="19" id="KW-1185">Reference proteome</keyword>
<dbReference type="NCBIfam" id="TIGR00115">
    <property type="entry name" value="tig"/>
    <property type="match status" value="1"/>
</dbReference>
<dbReference type="PROSITE" id="PS50059">
    <property type="entry name" value="FKBP_PPIASE"/>
    <property type="match status" value="1"/>
</dbReference>
<comment type="catalytic activity">
    <reaction evidence="1 12 13">
        <text>[protein]-peptidylproline (omega=180) = [protein]-peptidylproline (omega=0)</text>
        <dbReference type="Rhea" id="RHEA:16237"/>
        <dbReference type="Rhea" id="RHEA-COMP:10747"/>
        <dbReference type="Rhea" id="RHEA-COMP:10748"/>
        <dbReference type="ChEBI" id="CHEBI:83833"/>
        <dbReference type="ChEBI" id="CHEBI:83834"/>
        <dbReference type="EC" id="5.2.1.8"/>
    </reaction>
</comment>
<evidence type="ECO:0000256" key="4">
    <source>
        <dbReference type="ARBA" id="ARBA00016902"/>
    </source>
</evidence>
<dbReference type="EC" id="5.2.1.8" evidence="3 12"/>
<feature type="coiled-coil region" evidence="15">
    <location>
        <begin position="128"/>
        <end position="155"/>
    </location>
</feature>
<evidence type="ECO:0000256" key="10">
    <source>
        <dbReference type="ARBA" id="ARBA00024849"/>
    </source>
</evidence>
<dbReference type="EMBL" id="JPMD01000055">
    <property type="protein sequence ID" value="KEZ84866.1"/>
    <property type="molecule type" value="Genomic_DNA"/>
</dbReference>
<dbReference type="Pfam" id="PF05698">
    <property type="entry name" value="Trigger_C"/>
    <property type="match status" value="1"/>
</dbReference>
<evidence type="ECO:0000256" key="9">
    <source>
        <dbReference type="ARBA" id="ARBA00023306"/>
    </source>
</evidence>
<protein>
    <recommendedName>
        <fullName evidence="4 12">Trigger factor</fullName>
        <shortName evidence="12">TF</shortName>
        <ecNumber evidence="3 12">5.2.1.8</ecNumber>
    </recommendedName>
    <alternativeName>
        <fullName evidence="11 12">PPIase</fullName>
    </alternativeName>
</protein>
<dbReference type="AlphaFoldDB" id="A0A084J7D2"/>
<dbReference type="STRING" id="318464.IO99_18045"/>
<comment type="domain">
    <text evidence="12">Consists of 3 domains; the N-terminus binds the ribosome, the middle domain has PPIase activity, while the C-terminus has intrinsic chaperone activity on its own.</text>
</comment>
<dbReference type="SUPFAM" id="SSF102735">
    <property type="entry name" value="Trigger factor ribosome-binding domain"/>
    <property type="match status" value="1"/>
</dbReference>
<dbReference type="Gene3D" id="3.30.70.1050">
    <property type="entry name" value="Trigger factor ribosome-binding domain"/>
    <property type="match status" value="1"/>
</dbReference>
<gene>
    <name evidence="12 17" type="primary">tig</name>
    <name evidence="18" type="ORF">E7215_12825</name>
    <name evidence="17" type="ORF">IO99_18045</name>
</gene>
<dbReference type="SUPFAM" id="SSF54534">
    <property type="entry name" value="FKBP-like"/>
    <property type="match status" value="1"/>
</dbReference>
<dbReference type="InterPro" id="IPR005215">
    <property type="entry name" value="Trig_fac"/>
</dbReference>
<dbReference type="Gene3D" id="3.10.50.40">
    <property type="match status" value="1"/>
</dbReference>
<comment type="caution">
    <text evidence="17">The sequence shown here is derived from an EMBL/GenBank/DDBJ whole genome shotgun (WGS) entry which is preliminary data.</text>
</comment>
<evidence type="ECO:0000259" key="16">
    <source>
        <dbReference type="PROSITE" id="PS50059"/>
    </source>
</evidence>
<keyword evidence="9 12" id="KW-0131">Cell cycle</keyword>
<evidence type="ECO:0000256" key="15">
    <source>
        <dbReference type="SAM" id="Coils"/>
    </source>
</evidence>
<evidence type="ECO:0000256" key="14">
    <source>
        <dbReference type="RuleBase" id="RU003914"/>
    </source>
</evidence>
<evidence type="ECO:0000313" key="17">
    <source>
        <dbReference type="EMBL" id="KEZ84866.1"/>
    </source>
</evidence>
<comment type="function">
    <text evidence="10 12">Involved in protein export. Acts as a chaperone by maintaining the newly synthesized protein in an open conformation. Functions as a peptidyl-prolyl cis-trans isomerase.</text>
</comment>
<dbReference type="InterPro" id="IPR008881">
    <property type="entry name" value="Trigger_fac_ribosome-bd_bac"/>
</dbReference>
<evidence type="ECO:0000256" key="1">
    <source>
        <dbReference type="ARBA" id="ARBA00000971"/>
    </source>
</evidence>
<sequence length="429" mass="48389">MNVKMEKLEKNVVKFEVTIGADKFAEAVKKSYAKNAKKFNVPGFRKGKAPMNIIKQYYGEGALYEDAINYIYETTYPEVLAENNINPVDYPSIDIVQIGEGKEFIYTASVPVVPEVELGAYKGIEAKKEVVEVTDEDVENKLKELQAQNTRVEVKEGAVEKGDIAVIDFKGYVDEVAFEGGEAKDYELEIGSGSFIDNFEDQLVGLTAGESKDVNVNFPEQYGKEDLNGKPAKFEVTVKSVKKKELPEITDEFASEVSEFETLEELRNNIKEELVKANELKAINDYEMAVIEAVVANANVEIPDAMVNRELDGMLQDLENRLKYQGLDIESYFKFTNTSEADFREQMKDIATKNVKNELVLSEIAKAEKIEASEDEIREKATEIASKYGEAEKLEETVDRLVQVQREYLGTQIVNEKIKNMIMENSKTI</sequence>
<dbReference type="InterPro" id="IPR037041">
    <property type="entry name" value="Trigger_fac_C_sf"/>
</dbReference>
<evidence type="ECO:0000256" key="3">
    <source>
        <dbReference type="ARBA" id="ARBA00013194"/>
    </source>
</evidence>
<name>A0A084J7D2_9CLOT</name>
<keyword evidence="5 12" id="KW-0132">Cell division</keyword>
<keyword evidence="12" id="KW-0963">Cytoplasm</keyword>
<accession>A0A084J7D2</accession>
<dbReference type="GO" id="GO:0044183">
    <property type="term" value="F:protein folding chaperone"/>
    <property type="evidence" value="ECO:0007669"/>
    <property type="project" value="TreeGrafter"/>
</dbReference>
<comment type="similarity">
    <text evidence="2 12 14">Belongs to the FKBP-type PPIase family. Tig subfamily.</text>
</comment>
<dbReference type="PANTHER" id="PTHR30560:SF3">
    <property type="entry name" value="TRIGGER FACTOR-LIKE PROTEIN TIG, CHLOROPLASTIC"/>
    <property type="match status" value="1"/>
</dbReference>
<dbReference type="PIRSF" id="PIRSF003095">
    <property type="entry name" value="Trigger_factor"/>
    <property type="match status" value="1"/>
</dbReference>
<dbReference type="RefSeq" id="WP_035135663.1">
    <property type="nucleotide sequence ID" value="NZ_JPMD01000055.1"/>
</dbReference>
<dbReference type="GO" id="GO:0051083">
    <property type="term" value="P:'de novo' cotranslational protein folding"/>
    <property type="evidence" value="ECO:0007669"/>
    <property type="project" value="TreeGrafter"/>
</dbReference>
<dbReference type="FunFam" id="3.10.50.40:FF:000001">
    <property type="entry name" value="Trigger factor"/>
    <property type="match status" value="1"/>
</dbReference>
<dbReference type="InterPro" id="IPR008880">
    <property type="entry name" value="Trigger_fac_C"/>
</dbReference>
<dbReference type="GO" id="GO:0043022">
    <property type="term" value="F:ribosome binding"/>
    <property type="evidence" value="ECO:0007669"/>
    <property type="project" value="TreeGrafter"/>
</dbReference>
<dbReference type="InterPro" id="IPR027304">
    <property type="entry name" value="Trigger_fact/SurA_dom_sf"/>
</dbReference>
<dbReference type="SUPFAM" id="SSF109998">
    <property type="entry name" value="Triger factor/SurA peptide-binding domain-like"/>
    <property type="match status" value="1"/>
</dbReference>
<organism evidence="17 19">
    <name type="scientific">Clostridium sulfidigenes</name>
    <dbReference type="NCBI Taxonomy" id="318464"/>
    <lineage>
        <taxon>Bacteria</taxon>
        <taxon>Bacillati</taxon>
        <taxon>Bacillota</taxon>
        <taxon>Clostridia</taxon>
        <taxon>Eubacteriales</taxon>
        <taxon>Clostridiaceae</taxon>
        <taxon>Clostridium</taxon>
    </lineage>
</organism>
<reference evidence="17 19" key="1">
    <citation type="submission" date="2014-07" db="EMBL/GenBank/DDBJ databases">
        <title>Draft genome of Clostridium sulfidigenes 113A isolated from sediments associated with methane hydrate from Krishna Godavari basin.</title>
        <authorList>
            <person name="Honkalas V.S."/>
            <person name="Dabir A.P."/>
            <person name="Arora P."/>
            <person name="Dhakephalkar P.K."/>
        </authorList>
    </citation>
    <scope>NUCLEOTIDE SEQUENCE [LARGE SCALE GENOMIC DNA]</scope>
    <source>
        <strain evidence="17 19">113A</strain>
    </source>
</reference>
<dbReference type="PANTHER" id="PTHR30560">
    <property type="entry name" value="TRIGGER FACTOR CHAPERONE AND PEPTIDYL-PROLYL CIS/TRANS ISOMERASE"/>
    <property type="match status" value="1"/>
</dbReference>
<dbReference type="Proteomes" id="UP000028542">
    <property type="component" value="Unassembled WGS sequence"/>
</dbReference>
<dbReference type="GO" id="GO:0005737">
    <property type="term" value="C:cytoplasm"/>
    <property type="evidence" value="ECO:0007669"/>
    <property type="project" value="UniProtKB-SubCell"/>
</dbReference>
<dbReference type="EMBL" id="SVCM01000146">
    <property type="protein sequence ID" value="MBE6061037.1"/>
    <property type="molecule type" value="Genomic_DNA"/>
</dbReference>
<evidence type="ECO:0000256" key="7">
    <source>
        <dbReference type="ARBA" id="ARBA00023186"/>
    </source>
</evidence>
<dbReference type="Pfam" id="PF05697">
    <property type="entry name" value="Trigger_N"/>
    <property type="match status" value="1"/>
</dbReference>
<proteinExistence type="inferred from homology"/>
<keyword evidence="6 12" id="KW-0697">Rotamase</keyword>
<dbReference type="Proteomes" id="UP000768462">
    <property type="component" value="Unassembled WGS sequence"/>
</dbReference>
<keyword evidence="15" id="KW-0175">Coiled coil</keyword>
<feature type="domain" description="PPIase FKBP-type" evidence="16">
    <location>
        <begin position="162"/>
        <end position="250"/>
    </location>
</feature>
<dbReference type="GO" id="GO:0051301">
    <property type="term" value="P:cell division"/>
    <property type="evidence" value="ECO:0007669"/>
    <property type="project" value="UniProtKB-KW"/>
</dbReference>
<dbReference type="Gene3D" id="1.10.3120.10">
    <property type="entry name" value="Trigger factor, C-terminal domain"/>
    <property type="match status" value="1"/>
</dbReference>
<keyword evidence="8 12" id="KW-0413">Isomerase</keyword>
<dbReference type="HAMAP" id="MF_00303">
    <property type="entry name" value="Trigger_factor_Tig"/>
    <property type="match status" value="1"/>
</dbReference>
<evidence type="ECO:0000256" key="6">
    <source>
        <dbReference type="ARBA" id="ARBA00023110"/>
    </source>
</evidence>
<reference evidence="18" key="2">
    <citation type="submission" date="2019-04" db="EMBL/GenBank/DDBJ databases">
        <title>Evolution of Biomass-Degrading Anaerobic Consortia Revealed by Metagenomics.</title>
        <authorList>
            <person name="Peng X."/>
        </authorList>
    </citation>
    <scope>NUCLEOTIDE SEQUENCE</scope>
    <source>
        <strain evidence="18">SIG254</strain>
    </source>
</reference>
<evidence type="ECO:0000256" key="2">
    <source>
        <dbReference type="ARBA" id="ARBA00005464"/>
    </source>
</evidence>
<evidence type="ECO:0000256" key="5">
    <source>
        <dbReference type="ARBA" id="ARBA00022618"/>
    </source>
</evidence>
<evidence type="ECO:0000256" key="8">
    <source>
        <dbReference type="ARBA" id="ARBA00023235"/>
    </source>
</evidence>
<evidence type="ECO:0000313" key="18">
    <source>
        <dbReference type="EMBL" id="MBE6061037.1"/>
    </source>
</evidence>
<evidence type="ECO:0000256" key="12">
    <source>
        <dbReference type="HAMAP-Rule" id="MF_00303"/>
    </source>
</evidence>
<keyword evidence="7 12" id="KW-0143">Chaperone</keyword>
<dbReference type="eggNOG" id="COG0544">
    <property type="taxonomic scope" value="Bacteria"/>
</dbReference>
<dbReference type="GO" id="GO:0043335">
    <property type="term" value="P:protein unfolding"/>
    <property type="evidence" value="ECO:0007669"/>
    <property type="project" value="TreeGrafter"/>
</dbReference>
<evidence type="ECO:0000256" key="11">
    <source>
        <dbReference type="ARBA" id="ARBA00029986"/>
    </source>
</evidence>